<dbReference type="Pfam" id="PF00096">
    <property type="entry name" value="zf-C2H2"/>
    <property type="match status" value="1"/>
</dbReference>
<comment type="caution">
    <text evidence="7">The sequence shown here is derived from an EMBL/GenBank/DDBJ whole genome shotgun (WGS) entry which is preliminary data.</text>
</comment>
<dbReference type="SUPFAM" id="SSF57667">
    <property type="entry name" value="beta-beta-alpha zinc fingers"/>
    <property type="match status" value="3"/>
</dbReference>
<organism evidence="7 8">
    <name type="scientific">Molorchus minor</name>
    <dbReference type="NCBI Taxonomy" id="1323400"/>
    <lineage>
        <taxon>Eukaryota</taxon>
        <taxon>Metazoa</taxon>
        <taxon>Ecdysozoa</taxon>
        <taxon>Arthropoda</taxon>
        <taxon>Hexapoda</taxon>
        <taxon>Insecta</taxon>
        <taxon>Pterygota</taxon>
        <taxon>Neoptera</taxon>
        <taxon>Endopterygota</taxon>
        <taxon>Coleoptera</taxon>
        <taxon>Polyphaga</taxon>
        <taxon>Cucujiformia</taxon>
        <taxon>Chrysomeloidea</taxon>
        <taxon>Cerambycidae</taxon>
        <taxon>Lamiinae</taxon>
        <taxon>Monochamini</taxon>
        <taxon>Molorchus</taxon>
    </lineage>
</organism>
<keyword evidence="4" id="KW-0862">Zinc</keyword>
<evidence type="ECO:0000256" key="5">
    <source>
        <dbReference type="PROSITE-ProRule" id="PRU00042"/>
    </source>
</evidence>
<name>A0ABQ9J6G7_9CUCU</name>
<evidence type="ECO:0000313" key="7">
    <source>
        <dbReference type="EMBL" id="KAJ8973224.1"/>
    </source>
</evidence>
<dbReference type="Pfam" id="PF13909">
    <property type="entry name" value="zf-H2C2_5"/>
    <property type="match status" value="1"/>
</dbReference>
<evidence type="ECO:0000256" key="2">
    <source>
        <dbReference type="ARBA" id="ARBA00022737"/>
    </source>
</evidence>
<keyword evidence="1" id="KW-0479">Metal-binding</keyword>
<evidence type="ECO:0000256" key="1">
    <source>
        <dbReference type="ARBA" id="ARBA00022723"/>
    </source>
</evidence>
<dbReference type="PROSITE" id="PS50157">
    <property type="entry name" value="ZINC_FINGER_C2H2_2"/>
    <property type="match status" value="5"/>
</dbReference>
<proteinExistence type="predicted"/>
<dbReference type="Proteomes" id="UP001162164">
    <property type="component" value="Unassembled WGS sequence"/>
</dbReference>
<protein>
    <recommendedName>
        <fullName evidence="6">C2H2-type domain-containing protein</fullName>
    </recommendedName>
</protein>
<keyword evidence="3 5" id="KW-0863">Zinc-finger</keyword>
<keyword evidence="2" id="KW-0677">Repeat</keyword>
<sequence length="566" mass="67072">MSHHTLQKKAIDVMPTSFLLTTAKISKTKNQREVCHPIMDSLTCVSCAGILTSYINFTTTCQGTEEKINFFREIQQKEVILKLSNVLTFIGENGRYSNVNRKKEGILHSLEYNNYFKALGIREEVDLLDSNNEQKGQTVKMYKCEMCQYQTRHRKKFKEHLLSHQDILMVENRLLLDTDTSEVEMYTCKTCDYKTKSKGNLKKHLLVHRENSEVEMYECEICHYKTKRKGDLKQHLLVHKENSEVNLYTCEMCQFRTKRKGNLKKSSFWFIEKIPMRRCIHVKHVVLRQNIKSVLICIFWFIEKILKWRCIHVKHVNSRPNIKVHRENSQVEMYRCETCQYKTKHKWNLKSHLLLHKENSKVKIYTCERCQYKTKYKGNLKSHLLVHRDTSKVETYACAMCNFKTIHKSSFKKHLLVHRNNSEVETYACRVCDFKTKYKSSLKKHVLVHTIYIYNLNRSLKQVLKVCFIIRLYYSSIFVTHTVCTKANLGIENIRNCRYVEWGFYIYNLNAVVKAGLQVNALVTPLGDNAVEAFAKNHENLFIIHIHSLFLFRYVDHIIKSKTYCY</sequence>
<accession>A0ABQ9J6G7</accession>
<dbReference type="PANTHER" id="PTHR24403">
    <property type="entry name" value="ZINC FINGER PROTEIN"/>
    <property type="match status" value="1"/>
</dbReference>
<dbReference type="InterPro" id="IPR036236">
    <property type="entry name" value="Znf_C2H2_sf"/>
</dbReference>
<dbReference type="Gene3D" id="3.30.160.60">
    <property type="entry name" value="Classic Zinc Finger"/>
    <property type="match status" value="4"/>
</dbReference>
<evidence type="ECO:0000256" key="3">
    <source>
        <dbReference type="ARBA" id="ARBA00022771"/>
    </source>
</evidence>
<dbReference type="InterPro" id="IPR013087">
    <property type="entry name" value="Znf_C2H2_type"/>
</dbReference>
<feature type="domain" description="C2H2-type" evidence="6">
    <location>
        <begin position="217"/>
        <end position="244"/>
    </location>
</feature>
<evidence type="ECO:0000313" key="8">
    <source>
        <dbReference type="Proteomes" id="UP001162164"/>
    </source>
</evidence>
<reference evidence="7" key="1">
    <citation type="journal article" date="2023" name="Insect Mol. Biol.">
        <title>Genome sequencing provides insights into the evolution of gene families encoding plant cell wall-degrading enzymes in longhorned beetles.</title>
        <authorList>
            <person name="Shin N.R."/>
            <person name="Okamura Y."/>
            <person name="Kirsch R."/>
            <person name="Pauchet Y."/>
        </authorList>
    </citation>
    <scope>NUCLEOTIDE SEQUENCE</scope>
    <source>
        <strain evidence="7">MMC_N1</strain>
    </source>
</reference>
<gene>
    <name evidence="7" type="ORF">NQ317_004134</name>
</gene>
<evidence type="ECO:0000256" key="4">
    <source>
        <dbReference type="ARBA" id="ARBA00022833"/>
    </source>
</evidence>
<dbReference type="SMART" id="SM00355">
    <property type="entry name" value="ZnF_C2H2"/>
    <property type="match status" value="7"/>
</dbReference>
<feature type="domain" description="C2H2-type" evidence="6">
    <location>
        <begin position="396"/>
        <end position="423"/>
    </location>
</feature>
<feature type="domain" description="C2H2-type" evidence="6">
    <location>
        <begin position="427"/>
        <end position="450"/>
    </location>
</feature>
<keyword evidence="8" id="KW-1185">Reference proteome</keyword>
<evidence type="ECO:0000259" key="6">
    <source>
        <dbReference type="PROSITE" id="PS50157"/>
    </source>
</evidence>
<dbReference type="PANTHER" id="PTHR24403:SF67">
    <property type="entry name" value="FI01116P-RELATED"/>
    <property type="match status" value="1"/>
</dbReference>
<dbReference type="EMBL" id="JAPWTJ010001212">
    <property type="protein sequence ID" value="KAJ8973224.1"/>
    <property type="molecule type" value="Genomic_DNA"/>
</dbReference>
<feature type="domain" description="C2H2-type" evidence="6">
    <location>
        <begin position="186"/>
        <end position="213"/>
    </location>
</feature>
<dbReference type="InterPro" id="IPR050688">
    <property type="entry name" value="Zinc_finger/UBP_domain"/>
</dbReference>
<feature type="domain" description="C2H2-type" evidence="6">
    <location>
        <begin position="365"/>
        <end position="392"/>
    </location>
</feature>